<dbReference type="Gene3D" id="2.60.40.60">
    <property type="entry name" value="Cadherins"/>
    <property type="match status" value="3"/>
</dbReference>
<dbReference type="SUPFAM" id="SSF50998">
    <property type="entry name" value="Quinoprotein alcohol dehydrogenase-like"/>
    <property type="match status" value="1"/>
</dbReference>
<keyword evidence="6" id="KW-1185">Reference proteome</keyword>
<keyword evidence="2" id="KW-0472">Membrane</keyword>
<feature type="domain" description="Cadherin" evidence="4">
    <location>
        <begin position="1167"/>
        <end position="1288"/>
    </location>
</feature>
<dbReference type="PROSITE" id="PS50268">
    <property type="entry name" value="CADHERIN_2"/>
    <property type="match status" value="3"/>
</dbReference>
<gene>
    <name evidence="5" type="ORF">L2Y54_07055</name>
</gene>
<evidence type="ECO:0000256" key="3">
    <source>
        <dbReference type="SAM" id="MobiDB-lite"/>
    </source>
</evidence>
<dbReference type="CDD" id="cd11304">
    <property type="entry name" value="Cadherin_repeat"/>
    <property type="match status" value="2"/>
</dbReference>
<dbReference type="SUPFAM" id="SSF103647">
    <property type="entry name" value="TSP type-3 repeat"/>
    <property type="match status" value="3"/>
</dbReference>
<sequence>MLHRHRALTILILLAILISILPKPAISAEESLTKTGTVSGTASAGSTSTMDWIITHANNRANVMENVILTDRMEKGHSLVGGSLQMPPGWTAQYSNDNGASFSSIQSETGVNAIIWSNPFVVPTGLGKGRTMTLPLTGPVNLSGGGDGFAPGILDNGKIMGINHHQPDPNLWCYDTATEAVCSGYPKNPNIPTGMSPLVVNIGNKLYIGDDSGNATYGQRGQIYCWDGETDTACGASPVVQDGGYAGPVAINNRLYVLTKGGNIDCFDPSNALERCQGFTPVAVGVNALDTNSWSTTGSDIQTIGKRIYVASTAGVMACFDTTTNAKCADWATNPLTIPAGQTDVFRRMDANEKITGVCIAGYKTNATCYDLDGSNPVSVALSAVHGSQPGLNAVAETYVDTRVFFPQFHPENSLGCWDWATNAACTGSSMSAGVFGAGAAAYPYGLNTDGACVYSFGDAGQLISWDPETGATPCVRSTGKLAVPMEEYRCDGKTDPTLAWEKVQFFDTSMESGVDFTSLKVKVVNPDTGEILKGPVEMIGGSSDSLNISDISPSIKVLELRSVGKPVGKTAWNDGVAPKVAMTFKSDAPPQFCYKSAVTCAVDTPAMKNTVRTNITPGLSVTTEVAACNPAPVISTANTFQVFTDTSTAVVDVHSTDDTDTEKSDGTGLIYSLSGGADKDLFTLSSTGELAFKDIPNIADPQDTDKNNVYQVEINVADQQGANTKQLITITVVKDTDGDGVLDGADLDSDNDGIPDSVEGMTDTDGDGSPNHVDLDSDGDGIPDNIEAQTTAGFTAPTGVDANKDGIDDTYGTGLTPVNTDGTDNPDYLDTDADNSGTNDTAEAGITLTGKDVDKDGLDDGIDSNDAGFGPANAGITDVLATYPGNGTDVYWRLVNAAPVIPNAAALDYVETTNTPVVDIAATDDTNSEGNHLTYSITGGDDAALFALDPVSGVLTFKSSPNFTTPADKDGNNTYLVEVAVTDIEGVMVKKLMTITVLKDTDTDGIGDKNDLDLDGDGIPNATEGTADPDADGIPNQLDLDSDGDGIPDNIEAQTTAAFKAPSGTDADKNGMDDAYGAGLVPVNTESTDNPDYLDTNSDGAGENDTKEAGLTLAGTDTDKDGLDDAVDTDDAKFGPAHAGITNVLAAYPKLGAEVNWRIPNMPPVFSSPAAVTFSENGTGTALDVQTTDDKDNESSGITYSFSGGADVALFNLDSKTGIITFKSAPDYEKPADANKDNAHVLQVQACDSESACTTQDVIINVVDVDEDNDGDGLLDSYEKNAGVPKDTDKDGKPDWLDTDDDGDGILTKYEKPDANGDGNPADALDTDGDGKPNYLDTDDDGDKKLTKDEKPDKNKDGNPLDAYDMDADGIPDYLDNNEVPTVVLHVRGFLQGAYDSKTGLMRDDLREQGLIPLAQPFSDRMTAFKYRNKDVTTPAVLAITGDNAIVDWVLVELRSSSNPRARSIAKAALLQRDGDVADPLTNEAHLRIPNVPEGNYYVSLRHRNHLGVMTKDPILLSPTLTATDFTLPSFAVKGEHARLETGEVALLWAGEANNNNSLIANGPGNDTNVVLGTVLMHHSNKKVNSNFRLPGYYSSDLNMDGITLYTGPGNDINLLIGNVLLHPSNATSAANYVAPGRMPKSEDEDTDD</sequence>
<feature type="compositionally biased region" description="Basic and acidic residues" evidence="3">
    <location>
        <begin position="1343"/>
        <end position="1360"/>
    </location>
</feature>
<dbReference type="InterPro" id="IPR002126">
    <property type="entry name" value="Cadherin-like_dom"/>
</dbReference>
<feature type="region of interest" description="Disordered" evidence="3">
    <location>
        <begin position="1005"/>
        <end position="1049"/>
    </location>
</feature>
<dbReference type="PANTHER" id="PTHR24026">
    <property type="entry name" value="FAT ATYPICAL CADHERIN-RELATED"/>
    <property type="match status" value="1"/>
</dbReference>
<evidence type="ECO:0000256" key="1">
    <source>
        <dbReference type="ARBA" id="ARBA00022692"/>
    </source>
</evidence>
<dbReference type="SUPFAM" id="SSF49313">
    <property type="entry name" value="Cadherin-like"/>
    <property type="match status" value="2"/>
</dbReference>
<feature type="region of interest" description="Disordered" evidence="3">
    <location>
        <begin position="1268"/>
        <end position="1366"/>
    </location>
</feature>
<dbReference type="Proteomes" id="UP001054801">
    <property type="component" value="Chromosome"/>
</dbReference>
<evidence type="ECO:0000313" key="5">
    <source>
        <dbReference type="EMBL" id="UJS25795.1"/>
    </source>
</evidence>
<feature type="region of interest" description="Disordered" evidence="3">
    <location>
        <begin position="745"/>
        <end position="857"/>
    </location>
</feature>
<dbReference type="Gene3D" id="4.10.1080.10">
    <property type="entry name" value="TSP type-3 repeat"/>
    <property type="match status" value="1"/>
</dbReference>
<organism evidence="5 6">
    <name type="scientific">Thiothrix winogradskyi</name>
    <dbReference type="NCBI Taxonomy" id="96472"/>
    <lineage>
        <taxon>Bacteria</taxon>
        <taxon>Pseudomonadati</taxon>
        <taxon>Pseudomonadota</taxon>
        <taxon>Gammaproteobacteria</taxon>
        <taxon>Thiotrichales</taxon>
        <taxon>Thiotrichaceae</taxon>
        <taxon>Thiothrix</taxon>
    </lineage>
</organism>
<evidence type="ECO:0000256" key="2">
    <source>
        <dbReference type="ARBA" id="ARBA00022989"/>
    </source>
</evidence>
<proteinExistence type="predicted"/>
<keyword evidence="2" id="KW-1133">Transmembrane helix</keyword>
<dbReference type="SUPFAM" id="SSF49401">
    <property type="entry name" value="Bacterial adhesins"/>
    <property type="match status" value="1"/>
</dbReference>
<dbReference type="InterPro" id="IPR015919">
    <property type="entry name" value="Cadherin-like_sf"/>
</dbReference>
<dbReference type="Gene3D" id="2.130.10.10">
    <property type="entry name" value="YVTN repeat-like/Quinoprotein amine dehydrogenase"/>
    <property type="match status" value="1"/>
</dbReference>
<dbReference type="EMBL" id="CP091244">
    <property type="protein sequence ID" value="UJS25795.1"/>
    <property type="molecule type" value="Genomic_DNA"/>
</dbReference>
<evidence type="ECO:0000313" key="6">
    <source>
        <dbReference type="Proteomes" id="UP001054801"/>
    </source>
</evidence>
<dbReference type="InterPro" id="IPR015943">
    <property type="entry name" value="WD40/YVTN_repeat-like_dom_sf"/>
</dbReference>
<dbReference type="SMART" id="SM00112">
    <property type="entry name" value="CA"/>
    <property type="match status" value="2"/>
</dbReference>
<feature type="compositionally biased region" description="Basic and acidic residues" evidence="3">
    <location>
        <begin position="1287"/>
        <end position="1297"/>
    </location>
</feature>
<feature type="domain" description="Cadherin" evidence="4">
    <location>
        <begin position="659"/>
        <end position="743"/>
    </location>
</feature>
<dbReference type="SUPFAM" id="SSF117281">
    <property type="entry name" value="Kelch motif"/>
    <property type="match status" value="1"/>
</dbReference>
<reference evidence="5" key="1">
    <citation type="journal article" date="2022" name="Microorganisms">
        <title>Two New Species of Filamentous Sulfur Bacteria of the Genus Thiothrix, Thiothrix winogradskyi sp. nov. and 'Candidatus Thiothrix sulfatifontis' sp. nov.</title>
        <authorList>
            <person name="Ravin N.V."/>
            <person name="Rossetti S."/>
            <person name="Beletsky A.V."/>
            <person name="Kadnikov V.V."/>
            <person name="Rudenko T.S."/>
            <person name="Smolyakov D.D."/>
            <person name="Moskvitina M.I."/>
            <person name="Gureeva M.V."/>
            <person name="Mardanov A.V."/>
            <person name="Grabovich M.Y."/>
        </authorList>
    </citation>
    <scope>NUCLEOTIDE SEQUENCE</scope>
    <source>
        <strain evidence="5">CT3</strain>
    </source>
</reference>
<evidence type="ECO:0000259" key="4">
    <source>
        <dbReference type="PROSITE" id="PS50268"/>
    </source>
</evidence>
<accession>A0ABY3T347</accession>
<keyword evidence="1" id="KW-0812">Transmembrane</keyword>
<dbReference type="RefSeq" id="WP_236501123.1">
    <property type="nucleotide sequence ID" value="NZ_CP091244.1"/>
</dbReference>
<feature type="domain" description="Cadherin" evidence="4">
    <location>
        <begin position="915"/>
        <end position="1023"/>
    </location>
</feature>
<name>A0ABY3T347_9GAMM</name>
<feature type="region of interest" description="Disordered" evidence="3">
    <location>
        <begin position="1083"/>
        <end position="1109"/>
    </location>
</feature>
<dbReference type="InterPro" id="IPR011047">
    <property type="entry name" value="Quinoprotein_ADH-like_sf"/>
</dbReference>
<dbReference type="InterPro" id="IPR008966">
    <property type="entry name" value="Adhesion_dom_sf"/>
</dbReference>
<feature type="compositionally biased region" description="Polar residues" evidence="3">
    <location>
        <begin position="1085"/>
        <end position="1100"/>
    </location>
</feature>
<dbReference type="InterPro" id="IPR028974">
    <property type="entry name" value="TSP_type-3_rpt"/>
</dbReference>
<dbReference type="PANTHER" id="PTHR24026:SF126">
    <property type="entry name" value="PROTOCADHERIN FAT 4"/>
    <property type="match status" value="1"/>
</dbReference>
<dbReference type="InterPro" id="IPR015915">
    <property type="entry name" value="Kelch-typ_b-propeller"/>
</dbReference>
<protein>
    <recommendedName>
        <fullName evidence="4">Cadherin domain-containing protein</fullName>
    </recommendedName>
</protein>